<feature type="non-terminal residue" evidence="1">
    <location>
        <position position="1"/>
    </location>
</feature>
<dbReference type="Proteomes" id="UP001432322">
    <property type="component" value="Unassembled WGS sequence"/>
</dbReference>
<name>A0AAV5WIH2_9BILA</name>
<evidence type="ECO:0000313" key="1">
    <source>
        <dbReference type="EMBL" id="GMT29589.1"/>
    </source>
</evidence>
<evidence type="ECO:0000313" key="2">
    <source>
        <dbReference type="Proteomes" id="UP001432322"/>
    </source>
</evidence>
<reference evidence="1" key="1">
    <citation type="submission" date="2023-10" db="EMBL/GenBank/DDBJ databases">
        <title>Genome assembly of Pristionchus species.</title>
        <authorList>
            <person name="Yoshida K."/>
            <person name="Sommer R.J."/>
        </authorList>
    </citation>
    <scope>NUCLEOTIDE SEQUENCE</scope>
    <source>
        <strain evidence="1">RS5133</strain>
    </source>
</reference>
<proteinExistence type="predicted"/>
<sequence length="103" mass="11357">NLLGILVLTNEGEHIFRGFSGLDNKTVTTRVIASKMLDQCSFVAWGVMLVAAYAVHTIHLTEHRTEENAMKPTRLISLSSPISQCFVHSNACIVCTDKRIVSV</sequence>
<organism evidence="1 2">
    <name type="scientific">Pristionchus fissidentatus</name>
    <dbReference type="NCBI Taxonomy" id="1538716"/>
    <lineage>
        <taxon>Eukaryota</taxon>
        <taxon>Metazoa</taxon>
        <taxon>Ecdysozoa</taxon>
        <taxon>Nematoda</taxon>
        <taxon>Chromadorea</taxon>
        <taxon>Rhabditida</taxon>
        <taxon>Rhabditina</taxon>
        <taxon>Diplogasteromorpha</taxon>
        <taxon>Diplogasteroidea</taxon>
        <taxon>Neodiplogasteridae</taxon>
        <taxon>Pristionchus</taxon>
    </lineage>
</organism>
<dbReference type="AlphaFoldDB" id="A0AAV5WIH2"/>
<protein>
    <submittedName>
        <fullName evidence="1">Uncharacterized protein</fullName>
    </submittedName>
</protein>
<dbReference type="EMBL" id="BTSY01000005">
    <property type="protein sequence ID" value="GMT29589.1"/>
    <property type="molecule type" value="Genomic_DNA"/>
</dbReference>
<comment type="caution">
    <text evidence="1">The sequence shown here is derived from an EMBL/GenBank/DDBJ whole genome shotgun (WGS) entry which is preliminary data.</text>
</comment>
<feature type="non-terminal residue" evidence="1">
    <location>
        <position position="103"/>
    </location>
</feature>
<accession>A0AAV5WIH2</accession>
<keyword evidence="2" id="KW-1185">Reference proteome</keyword>
<gene>
    <name evidence="1" type="ORF">PFISCL1PPCAC_20886</name>
</gene>